<accession>A0ABU8XXH8</accession>
<dbReference type="RefSeq" id="WP_418161761.1">
    <property type="nucleotide sequence ID" value="NZ_JBBLZC010000038.1"/>
</dbReference>
<protein>
    <submittedName>
        <fullName evidence="3">Uncharacterized protein</fullName>
    </submittedName>
</protein>
<comment type="caution">
    <text evidence="3">The sequence shown here is derived from an EMBL/GenBank/DDBJ whole genome shotgun (WGS) entry which is preliminary data.</text>
</comment>
<dbReference type="EMBL" id="JBBLZC010000038">
    <property type="protein sequence ID" value="MEK0085913.1"/>
    <property type="molecule type" value="Genomic_DNA"/>
</dbReference>
<feature type="chain" id="PRO_5045058733" evidence="2">
    <location>
        <begin position="29"/>
        <end position="545"/>
    </location>
</feature>
<evidence type="ECO:0000256" key="1">
    <source>
        <dbReference type="SAM" id="MobiDB-lite"/>
    </source>
</evidence>
<feature type="signal peptide" evidence="2">
    <location>
        <begin position="1"/>
        <end position="28"/>
    </location>
</feature>
<keyword evidence="4" id="KW-1185">Reference proteome</keyword>
<name>A0ABU8XXH8_9PROT</name>
<feature type="region of interest" description="Disordered" evidence="1">
    <location>
        <begin position="74"/>
        <end position="98"/>
    </location>
</feature>
<evidence type="ECO:0000313" key="3">
    <source>
        <dbReference type="EMBL" id="MEK0085913.1"/>
    </source>
</evidence>
<keyword evidence="2" id="KW-0732">Signal</keyword>
<dbReference type="Proteomes" id="UP001375743">
    <property type="component" value="Unassembled WGS sequence"/>
</dbReference>
<evidence type="ECO:0000256" key="2">
    <source>
        <dbReference type="SAM" id="SignalP"/>
    </source>
</evidence>
<gene>
    <name evidence="3" type="ORF">U1T56_22385</name>
</gene>
<reference evidence="3 4" key="1">
    <citation type="submission" date="2024-01" db="EMBL/GenBank/DDBJ databases">
        <title>Multi-omics insights into the function and evolution of sodium benzoate biodegradation pathways in Benzoatithermus flavus gen. nov., sp. nov. from hot spring.</title>
        <authorList>
            <person name="Hu C.-J."/>
            <person name="Li W.-J."/>
        </authorList>
    </citation>
    <scope>NUCLEOTIDE SEQUENCE [LARGE SCALE GENOMIC DNA]</scope>
    <source>
        <strain evidence="3 4">SYSU G07066</strain>
    </source>
</reference>
<organism evidence="3 4">
    <name type="scientific">Benzoatithermus flavus</name>
    <dbReference type="NCBI Taxonomy" id="3108223"/>
    <lineage>
        <taxon>Bacteria</taxon>
        <taxon>Pseudomonadati</taxon>
        <taxon>Pseudomonadota</taxon>
        <taxon>Alphaproteobacteria</taxon>
        <taxon>Geminicoccales</taxon>
        <taxon>Geminicoccaceae</taxon>
        <taxon>Benzoatithermus</taxon>
    </lineage>
</organism>
<evidence type="ECO:0000313" key="4">
    <source>
        <dbReference type="Proteomes" id="UP001375743"/>
    </source>
</evidence>
<proteinExistence type="predicted"/>
<sequence length="545" mass="57492">MPHHRAGAVRRGGSVLAVMLLLATGASAGETSTPDLASSASPESVTVDLRRLPVPSTVRPDTPPVEILRRIGPKSAATAPAQPASSPPSEAAASGRLPLGPSALRAGVQVDGFSYTGVTPADPVSAVGRNHVVHAVNARHGALIAVHDKKGRRLAGPFLLSELFPDRSAACATATIGDPVVAYDGLADRWVLSEAAERRPGGALCIYVSRTGDPITGGWHAYAFAMPEFPDFAKLAVWPSAYVVTTNEAAPTVYALDRARMLQGKTAGLQRFTVPRLSGFSFQTLTPAGLSGTTAPPVGSPAFLMRQRDTEVLGGADAPGKDLLELWALAPDFSRPARSSLQPLAPIPVPDFDSALCGLESFACIPQKGTTTRLDPLREMVMFPLHYRRFADHEAIVGSFQVDADGKDRAGIAWFELRRAGTGGWRLHQSGIHAPDALSRWLGAIAIDRMGGIALGFNGSGATELPSIRITGRLPGDPLGRMRAELVQTRSLSAQTGSSRWGDYAAMTVDPADGCTFWLTTIYVAAGGNWRTRLASYRLSACKAA</sequence>
<feature type="compositionally biased region" description="Low complexity" evidence="1">
    <location>
        <begin position="74"/>
        <end position="94"/>
    </location>
</feature>